<dbReference type="Gene3D" id="3.40.50.10190">
    <property type="entry name" value="BRCT domain"/>
    <property type="match status" value="3"/>
</dbReference>
<dbReference type="InterPro" id="IPR036420">
    <property type="entry name" value="BRCT_dom_sf"/>
</dbReference>
<feature type="compositionally biased region" description="Polar residues" evidence="1">
    <location>
        <begin position="70"/>
        <end position="97"/>
    </location>
</feature>
<feature type="region of interest" description="Disordered" evidence="1">
    <location>
        <begin position="401"/>
        <end position="436"/>
    </location>
</feature>
<sequence>MDTCTSNFNKHSNGNESEISTGLADMELSTLPIQSSNVILATAAAPATSHLEKPDDIQLDDLAITSTDSFAQTADTTTSPPKDTNSTKQDDNASTDNGPLVHIMPELDQLKKLEPRERFLAGKLIYIHSDVGLSPEIRATLTQQLEKAGALITNDYSSTMGHGSAIYIFRYRDTELFMEKCRQGATVASPTWLTNTLWRGKVESPLRSIWDFPAPKGGIPGVANMVATISGYEGEARSQIFLLCTMIGLRWTTNLNNDTTHLICSSIPWFISCRRGTAKYRVGRQRDCNIINHLWLEDCYQQWQVKSLDDDRYSYFPNDNTLETLVGKTPLELKDIESWYNKDTQPRMTPYIPAYLLRSITRRSGETVDMEGTLLARRPRQAALDASSQLRDVVIPDMNTYQHERRSKLKPPTSPKTEIASKPTANTTKRKQPVPATTPKIVKRMKSLDDRSAPAVKITHYLIGNKDREDTALQSKIDKGKATKSPGADTAGDLTKFAITSYALTSEEKKGIRTIGGKVVNDVREARILVVRDKIVKTSKFLCALNRGTTITTLQWLKDSIGNQKWCDPLDYPVKDVDMEKRYGFKLYRTLPNTQATKDGARTVSRGTWLKGFDVCLLLEDKDHALQDVVESAGGKLIRIPKRRPVATRMDTPDHGATVIALAVKNSDQQRWAALQEYGVAIYDKELVVVGSFRQRLSLEEFRLA</sequence>
<gene>
    <name evidence="3" type="primary">ABSGL_02977.1 scaffold 4097</name>
</gene>
<keyword evidence="4" id="KW-1185">Reference proteome</keyword>
<dbReference type="InterPro" id="IPR053036">
    <property type="entry name" value="CellCycle_DNARepair_Reg"/>
</dbReference>
<dbReference type="GO" id="GO:0035361">
    <property type="term" value="C:Cul8-RING ubiquitin ligase complex"/>
    <property type="evidence" value="ECO:0007669"/>
    <property type="project" value="TreeGrafter"/>
</dbReference>
<accession>A0A168LTM5</accession>
<dbReference type="AlphaFoldDB" id="A0A168LTM5"/>
<dbReference type="InterPro" id="IPR001357">
    <property type="entry name" value="BRCT_dom"/>
</dbReference>
<dbReference type="OrthoDB" id="342264at2759"/>
<dbReference type="GO" id="GO:0006302">
    <property type="term" value="P:double-strand break repair"/>
    <property type="evidence" value="ECO:0007669"/>
    <property type="project" value="TreeGrafter"/>
</dbReference>
<dbReference type="InParanoid" id="A0A168LTM5"/>
<dbReference type="SUPFAM" id="SSF52113">
    <property type="entry name" value="BRCT domain"/>
    <property type="match status" value="2"/>
</dbReference>
<name>A0A168LTM5_ABSGL</name>
<dbReference type="CDD" id="cd17744">
    <property type="entry name" value="BRCT_MDC1_rpt1"/>
    <property type="match status" value="1"/>
</dbReference>
<feature type="region of interest" description="Disordered" evidence="1">
    <location>
        <begin position="70"/>
        <end position="100"/>
    </location>
</feature>
<dbReference type="PROSITE" id="PS50172">
    <property type="entry name" value="BRCT"/>
    <property type="match status" value="2"/>
</dbReference>
<dbReference type="EMBL" id="LT551811">
    <property type="protein sequence ID" value="SAL97480.1"/>
    <property type="molecule type" value="Genomic_DNA"/>
</dbReference>
<dbReference type="FunCoup" id="A0A168LTM5">
    <property type="interactions" value="367"/>
</dbReference>
<dbReference type="SMART" id="SM00292">
    <property type="entry name" value="BRCT"/>
    <property type="match status" value="3"/>
</dbReference>
<dbReference type="OMA" id="AVKITHY"/>
<dbReference type="STRING" id="4829.A0A168LTM5"/>
<protein>
    <recommendedName>
        <fullName evidence="2">BRCT domain-containing protein</fullName>
    </recommendedName>
</protein>
<dbReference type="PANTHER" id="PTHR47667">
    <property type="entry name" value="REGULATOR OF TY1 TRANSPOSITION PROTEIN 107"/>
    <property type="match status" value="1"/>
</dbReference>
<dbReference type="PANTHER" id="PTHR47667:SF1">
    <property type="entry name" value="REGULATOR OF TY1 TRANSPOSITION PROTEIN 107"/>
    <property type="match status" value="1"/>
</dbReference>
<dbReference type="GO" id="GO:0005634">
    <property type="term" value="C:nucleus"/>
    <property type="evidence" value="ECO:0007669"/>
    <property type="project" value="TreeGrafter"/>
</dbReference>
<feature type="domain" description="BRCT" evidence="2">
    <location>
        <begin position="222"/>
        <end position="313"/>
    </location>
</feature>
<evidence type="ECO:0000259" key="2">
    <source>
        <dbReference type="PROSITE" id="PS50172"/>
    </source>
</evidence>
<reference evidence="3" key="1">
    <citation type="submission" date="2016-04" db="EMBL/GenBank/DDBJ databases">
        <authorList>
            <person name="Evans L.H."/>
            <person name="Alamgir A."/>
            <person name="Owens N."/>
            <person name="Weber N.D."/>
            <person name="Virtaneva K."/>
            <person name="Barbian K."/>
            <person name="Babar A."/>
            <person name="Rosenke K."/>
        </authorList>
    </citation>
    <scope>NUCLEOTIDE SEQUENCE [LARGE SCALE GENOMIC DNA]</scope>
    <source>
        <strain evidence="3">CBS 101.48</strain>
    </source>
</reference>
<dbReference type="Proteomes" id="UP000078561">
    <property type="component" value="Unassembled WGS sequence"/>
</dbReference>
<dbReference type="Pfam" id="PF16770">
    <property type="entry name" value="RTT107_BRCT_5"/>
    <property type="match status" value="1"/>
</dbReference>
<feature type="domain" description="BRCT" evidence="2">
    <location>
        <begin position="512"/>
        <end position="574"/>
    </location>
</feature>
<evidence type="ECO:0000256" key="1">
    <source>
        <dbReference type="SAM" id="MobiDB-lite"/>
    </source>
</evidence>
<evidence type="ECO:0000313" key="4">
    <source>
        <dbReference type="Proteomes" id="UP000078561"/>
    </source>
</evidence>
<organism evidence="3">
    <name type="scientific">Absidia glauca</name>
    <name type="common">Pin mould</name>
    <dbReference type="NCBI Taxonomy" id="4829"/>
    <lineage>
        <taxon>Eukaryota</taxon>
        <taxon>Fungi</taxon>
        <taxon>Fungi incertae sedis</taxon>
        <taxon>Mucoromycota</taxon>
        <taxon>Mucoromycotina</taxon>
        <taxon>Mucoromycetes</taxon>
        <taxon>Mucorales</taxon>
        <taxon>Cunninghamellaceae</taxon>
        <taxon>Absidia</taxon>
    </lineage>
</organism>
<evidence type="ECO:0000313" key="3">
    <source>
        <dbReference type="EMBL" id="SAL97480.1"/>
    </source>
</evidence>
<dbReference type="GO" id="GO:1990683">
    <property type="term" value="P:DNA double-strand break attachment to nuclear envelope"/>
    <property type="evidence" value="ECO:0007669"/>
    <property type="project" value="TreeGrafter"/>
</dbReference>
<proteinExistence type="predicted"/>
<dbReference type="Pfam" id="PF12738">
    <property type="entry name" value="PTCB-BRCT"/>
    <property type="match status" value="1"/>
</dbReference>